<dbReference type="InterPro" id="IPR036705">
    <property type="entry name" value="Ribosyl_crysJ1_sf"/>
</dbReference>
<evidence type="ECO:0000256" key="1">
    <source>
        <dbReference type="ARBA" id="ARBA00010702"/>
    </source>
</evidence>
<dbReference type="Pfam" id="PF03747">
    <property type="entry name" value="ADP_ribosyl_GH"/>
    <property type="match status" value="1"/>
</dbReference>
<dbReference type="PANTHER" id="PTHR16222:SF24">
    <property type="entry name" value="ADP-RIBOSYLHYDROLASE ARH3"/>
    <property type="match status" value="1"/>
</dbReference>
<dbReference type="Gene3D" id="1.10.4080.10">
    <property type="entry name" value="ADP-ribosylation/Crystallin J1"/>
    <property type="match status" value="1"/>
</dbReference>
<dbReference type="EMBL" id="CP098611">
    <property type="protein sequence ID" value="USR93231.1"/>
    <property type="molecule type" value="Genomic_DNA"/>
</dbReference>
<dbReference type="InterPro" id="IPR005502">
    <property type="entry name" value="Ribosyl_crysJ1"/>
</dbReference>
<sequence>MGVCVADALGVPVEFSSRAEREEDPVTDIRGYGTYNQPPGTWSDDSSLTFCLADALCDGFDLTHIAKKFCLWFTEALWTPYNEVFDVGGATSRAISELLRGVPPTDSGGTDERSNGNGSLMRILPLVYFAEKLPLPDLLERVHQVSAITHAHPRSQMACGIYISIASQLLRGKSPQIALKEGLAAVDPLYQQLPFTPERSHFQRLNSQLAQLPIQDISSTGYVVHSLEAALWCFLNSNSYAEAVLQAINLGSDTDTVAAITGGLAGLYYGYDGIPESWREAIARKEDIIALAQRLAKSLP</sequence>
<accession>A0ABY5AWU5</accession>
<dbReference type="InterPro" id="IPR050792">
    <property type="entry name" value="ADP-ribosylglycohydrolase"/>
</dbReference>
<protein>
    <submittedName>
        <fullName evidence="3">ADP-ribosylglycohydrolase family protein</fullName>
    </submittedName>
</protein>
<proteinExistence type="inferred from homology"/>
<gene>
    <name evidence="3" type="ORF">NEA10_19220</name>
</gene>
<evidence type="ECO:0000313" key="4">
    <source>
        <dbReference type="Proteomes" id="UP001056708"/>
    </source>
</evidence>
<dbReference type="Proteomes" id="UP001056708">
    <property type="component" value="Chromosome"/>
</dbReference>
<dbReference type="SUPFAM" id="SSF101478">
    <property type="entry name" value="ADP-ribosylglycohydrolase"/>
    <property type="match status" value="1"/>
</dbReference>
<evidence type="ECO:0000313" key="3">
    <source>
        <dbReference type="EMBL" id="USR93231.1"/>
    </source>
</evidence>
<organism evidence="3 4">
    <name type="scientific">Phormidium yuhuli AB48</name>
    <dbReference type="NCBI Taxonomy" id="2940671"/>
    <lineage>
        <taxon>Bacteria</taxon>
        <taxon>Bacillati</taxon>
        <taxon>Cyanobacteriota</taxon>
        <taxon>Cyanophyceae</taxon>
        <taxon>Oscillatoriophycideae</taxon>
        <taxon>Oscillatoriales</taxon>
        <taxon>Oscillatoriaceae</taxon>
        <taxon>Phormidium</taxon>
        <taxon>Phormidium yuhuli</taxon>
    </lineage>
</organism>
<evidence type="ECO:0000256" key="2">
    <source>
        <dbReference type="ARBA" id="ARBA00022801"/>
    </source>
</evidence>
<keyword evidence="4" id="KW-1185">Reference proteome</keyword>
<keyword evidence="2" id="KW-0378">Hydrolase</keyword>
<reference evidence="3" key="1">
    <citation type="submission" date="2022-06" db="EMBL/GenBank/DDBJ databases">
        <title>Genome sequence of Phormidium yuhuli AB48 isolated from an industrial photobioreactor environment.</title>
        <authorList>
            <person name="Qiu Y."/>
            <person name="Noonan A.J.C."/>
            <person name="Dofher K."/>
            <person name="Koch M."/>
            <person name="Kieft B."/>
            <person name="Lin X."/>
            <person name="Ziels R.M."/>
            <person name="Hallam S.J."/>
        </authorList>
    </citation>
    <scope>NUCLEOTIDE SEQUENCE</scope>
    <source>
        <strain evidence="3">AB48</strain>
    </source>
</reference>
<comment type="similarity">
    <text evidence="1">Belongs to the ADP-ribosylglycohydrolase family.</text>
</comment>
<dbReference type="PANTHER" id="PTHR16222">
    <property type="entry name" value="ADP-RIBOSYLGLYCOHYDROLASE"/>
    <property type="match status" value="1"/>
</dbReference>
<name>A0ABY5AWU5_9CYAN</name>